<keyword evidence="4" id="KW-1185">Reference proteome</keyword>
<gene>
    <name evidence="3" type="ORF">PCOR1329_LOCUS30467</name>
</gene>
<proteinExistence type="predicted"/>
<evidence type="ECO:0000256" key="1">
    <source>
        <dbReference type="SAM" id="MobiDB-lite"/>
    </source>
</evidence>
<evidence type="ECO:0000313" key="4">
    <source>
        <dbReference type="Proteomes" id="UP001189429"/>
    </source>
</evidence>
<sequence length="372" mass="41677">MSVAPGERVDFKVRTESRRYRYDVYRLGYYAGAGARRVASFLPSAQLPQAQPDCMVEEDTLLVDCGNWAVSGSWDVPPDAVSGVYFARLTREDPPPNWRMDASEIGPNPKFANRNWDYSQMPPCGTTPQAGCTGMEHSYGAQRLAAGPKAAMEIALSEPCASHVYFVVRDDARRADILLQTMDTTWHAYNTYGAPSTYGVLPLERHNFSLPPGAQSRRSYKRSYNTPVITRDIRAVNTVFHAEFPAIRWLESNGYDVSYWSGVDAHIRRRMVVENMSIVHLRGPRRVLVWRAARRRGGRPRPGRAPLLLERQRDVLEGPVGGVADRGADAHDSACKESQESSKIDPQPDVWTGTFRDGRDINPEGAKPRRTP</sequence>
<protein>
    <recommendedName>
        <fullName evidence="2">N,N-dimethylformamidase beta subunit-like C-terminal domain-containing protein</fullName>
    </recommendedName>
</protein>
<feature type="region of interest" description="Disordered" evidence="1">
    <location>
        <begin position="319"/>
        <end position="372"/>
    </location>
</feature>
<dbReference type="Proteomes" id="UP001189429">
    <property type="component" value="Unassembled WGS sequence"/>
</dbReference>
<organism evidence="3 4">
    <name type="scientific">Prorocentrum cordatum</name>
    <dbReference type="NCBI Taxonomy" id="2364126"/>
    <lineage>
        <taxon>Eukaryota</taxon>
        <taxon>Sar</taxon>
        <taxon>Alveolata</taxon>
        <taxon>Dinophyceae</taxon>
        <taxon>Prorocentrales</taxon>
        <taxon>Prorocentraceae</taxon>
        <taxon>Prorocentrum</taxon>
    </lineage>
</organism>
<reference evidence="3" key="1">
    <citation type="submission" date="2023-10" db="EMBL/GenBank/DDBJ databases">
        <authorList>
            <person name="Chen Y."/>
            <person name="Shah S."/>
            <person name="Dougan E. K."/>
            <person name="Thang M."/>
            <person name="Chan C."/>
        </authorList>
    </citation>
    <scope>NUCLEOTIDE SEQUENCE [LARGE SCALE GENOMIC DNA]</scope>
</reference>
<accession>A0ABN9SL07</accession>
<evidence type="ECO:0000313" key="3">
    <source>
        <dbReference type="EMBL" id="CAK0832455.1"/>
    </source>
</evidence>
<dbReference type="Pfam" id="PF20254">
    <property type="entry name" value="DMFA2_C"/>
    <property type="match status" value="1"/>
</dbReference>
<comment type="caution">
    <text evidence="3">The sequence shown here is derived from an EMBL/GenBank/DDBJ whole genome shotgun (WGS) entry which is preliminary data.</text>
</comment>
<feature type="domain" description="N,N-dimethylformamidase beta subunit-like C-terminal" evidence="2">
    <location>
        <begin position="22"/>
        <end position="272"/>
    </location>
</feature>
<feature type="compositionally biased region" description="Basic and acidic residues" evidence="1">
    <location>
        <begin position="326"/>
        <end position="343"/>
    </location>
</feature>
<evidence type="ECO:0000259" key="2">
    <source>
        <dbReference type="Pfam" id="PF20254"/>
    </source>
</evidence>
<dbReference type="InterPro" id="IPR046540">
    <property type="entry name" value="DMFA2_C"/>
</dbReference>
<name>A0ABN9SL07_9DINO</name>
<dbReference type="EMBL" id="CAUYUJ010011714">
    <property type="protein sequence ID" value="CAK0832455.1"/>
    <property type="molecule type" value="Genomic_DNA"/>
</dbReference>